<dbReference type="OrthoDB" id="10060580at2759"/>
<reference evidence="2" key="1">
    <citation type="submission" date="2021-02" db="EMBL/GenBank/DDBJ databases">
        <authorList>
            <person name="Nowell W R."/>
        </authorList>
    </citation>
    <scope>NUCLEOTIDE SEQUENCE</scope>
</reference>
<evidence type="ECO:0000313" key="1">
    <source>
        <dbReference type="EMBL" id="CAF3079642.1"/>
    </source>
</evidence>
<dbReference type="EMBL" id="CAJNXB010000664">
    <property type="protein sequence ID" value="CAF3079642.1"/>
    <property type="molecule type" value="Genomic_DNA"/>
</dbReference>
<sequence length="116" mass="13646">MLKEFMVLNCRSPLWFLDNKTIQLPYNQSHSIVEFPHLTSLNVRRADVYYVEQFLHAAKTYLPRLTKLEVDYTNLVTVTDNFTRDATRANCAKVKWLILEDILVHSSDVHLYFPSL</sequence>
<name>A0A818DW65_9BILA</name>
<gene>
    <name evidence="2" type="ORF">GRG538_LOCUS14063</name>
    <name evidence="1" type="ORF">TIS948_LOCUS5586</name>
</gene>
<accession>A0A818DW65</accession>
<dbReference type="Proteomes" id="UP000663825">
    <property type="component" value="Unassembled WGS sequence"/>
</dbReference>
<proteinExistence type="predicted"/>
<comment type="caution">
    <text evidence="2">The sequence shown here is derived from an EMBL/GenBank/DDBJ whole genome shotgun (WGS) entry which is preliminary data.</text>
</comment>
<dbReference type="AlphaFoldDB" id="A0A818DW65"/>
<protein>
    <submittedName>
        <fullName evidence="2">Uncharacterized protein</fullName>
    </submittedName>
</protein>
<evidence type="ECO:0000313" key="2">
    <source>
        <dbReference type="EMBL" id="CAF3448909.1"/>
    </source>
</evidence>
<dbReference type="Proteomes" id="UP000663872">
    <property type="component" value="Unassembled WGS sequence"/>
</dbReference>
<dbReference type="EMBL" id="CAJNYT010002136">
    <property type="protein sequence ID" value="CAF3448909.1"/>
    <property type="molecule type" value="Genomic_DNA"/>
</dbReference>
<evidence type="ECO:0000313" key="3">
    <source>
        <dbReference type="Proteomes" id="UP000663872"/>
    </source>
</evidence>
<organism evidence="2 3">
    <name type="scientific">Rotaria socialis</name>
    <dbReference type="NCBI Taxonomy" id="392032"/>
    <lineage>
        <taxon>Eukaryota</taxon>
        <taxon>Metazoa</taxon>
        <taxon>Spiralia</taxon>
        <taxon>Gnathifera</taxon>
        <taxon>Rotifera</taxon>
        <taxon>Eurotatoria</taxon>
        <taxon>Bdelloidea</taxon>
        <taxon>Philodinida</taxon>
        <taxon>Philodinidae</taxon>
        <taxon>Rotaria</taxon>
    </lineage>
</organism>